<dbReference type="EMBL" id="AP018553">
    <property type="protein sequence ID" value="BBD73176.1"/>
    <property type="molecule type" value="Genomic_DNA"/>
</dbReference>
<dbReference type="KEGG" id="sacd:HS1genome_1565"/>
<keyword evidence="3" id="KW-1185">Reference proteome</keyword>
<dbReference type="Proteomes" id="UP000276741">
    <property type="component" value="Chromosome"/>
</dbReference>
<dbReference type="Proteomes" id="UP000616143">
    <property type="component" value="Unassembled WGS sequence"/>
</dbReference>
<evidence type="ECO:0000313" key="1">
    <source>
        <dbReference type="EMBL" id="BBD73176.1"/>
    </source>
</evidence>
<sequence>MEFYLEVGDEEGANAASKAGFHGVVSTGPRGKVTLLKTNDLEKVGSDFLLTEDESLAKEAKRKGLKVALLVQSPVKPKVEVDLLVVPYGLVNPRSVRQLGVDRVLAYNVNDPVIAERMKEIGVKGVVTSNVNLIKEMEKVNQGSP</sequence>
<evidence type="ECO:0008006" key="4">
    <source>
        <dbReference type="Google" id="ProtNLM"/>
    </source>
</evidence>
<accession>A0A348B4S4</accession>
<gene>
    <name evidence="2" type="ORF">GCM10007116_18110</name>
    <name evidence="1" type="ORF">HS1genome_1565</name>
</gene>
<name>A0A348B4S4_9CREN</name>
<reference evidence="3" key="2">
    <citation type="submission" date="2018-04" db="EMBL/GenBank/DDBJ databases">
        <title>Complete genome sequence of Sulfodiicoccus acidiphilus strain HS-1.</title>
        <authorList>
            <person name="Sakai H.D."/>
            <person name="Kurosawa N."/>
        </authorList>
    </citation>
    <scope>NUCLEOTIDE SEQUENCE [LARGE SCALE GENOMIC DNA]</scope>
    <source>
        <strain evidence="3">HS-1</strain>
    </source>
</reference>
<evidence type="ECO:0000313" key="2">
    <source>
        <dbReference type="EMBL" id="GGU01318.1"/>
    </source>
</evidence>
<reference evidence="2" key="1">
    <citation type="journal article" date="2014" name="Int. J. Syst. Evol. Microbiol.">
        <title>Complete genome sequence of Corynebacterium casei LMG S-19264T (=DSM 44701T), isolated from a smear-ripened cheese.</title>
        <authorList>
            <consortium name="US DOE Joint Genome Institute (JGI-PGF)"/>
            <person name="Walter F."/>
            <person name="Albersmeier A."/>
            <person name="Kalinowski J."/>
            <person name="Ruckert C."/>
        </authorList>
    </citation>
    <scope>NUCLEOTIDE SEQUENCE</scope>
    <source>
        <strain evidence="2">JCM 31740</strain>
    </source>
</reference>
<reference evidence="1" key="3">
    <citation type="journal article" date="2019" name="BMC Res. Notes">
        <title>Complete genome sequence of the Sulfodiicoccus acidiphilus strain HS-1T, the first crenarchaeon that lacks polB3, isolated from an acidic hot spring in Ohwaku-dani, Hakone, Japan.</title>
        <authorList>
            <person name="Sakai H.D."/>
            <person name="Kurosawa N."/>
        </authorList>
    </citation>
    <scope>NUCLEOTIDE SEQUENCE</scope>
    <source>
        <strain evidence="1">HS-1</strain>
    </source>
</reference>
<evidence type="ECO:0000313" key="3">
    <source>
        <dbReference type="Proteomes" id="UP000276741"/>
    </source>
</evidence>
<dbReference type="RefSeq" id="WP_126450313.1">
    <property type="nucleotide sequence ID" value="NZ_AP018553.1"/>
</dbReference>
<reference evidence="2" key="4">
    <citation type="submission" date="2020-09" db="EMBL/GenBank/DDBJ databases">
        <authorList>
            <person name="Sun Q."/>
            <person name="Ohkuma M."/>
        </authorList>
    </citation>
    <scope>NUCLEOTIDE SEQUENCE</scope>
    <source>
        <strain evidence="2">JCM 31740</strain>
    </source>
</reference>
<protein>
    <recommendedName>
        <fullName evidence="4">GP-PDE domain-containing protein</fullName>
    </recommendedName>
</protein>
<dbReference type="AlphaFoldDB" id="A0A348B4S4"/>
<organism evidence="1 3">
    <name type="scientific">Sulfodiicoccus acidiphilus</name>
    <dbReference type="NCBI Taxonomy" id="1670455"/>
    <lineage>
        <taxon>Archaea</taxon>
        <taxon>Thermoproteota</taxon>
        <taxon>Thermoprotei</taxon>
        <taxon>Sulfolobales</taxon>
        <taxon>Sulfolobaceae</taxon>
        <taxon>Sulfodiicoccus</taxon>
    </lineage>
</organism>
<proteinExistence type="predicted"/>
<dbReference type="GeneID" id="38667067"/>
<dbReference type="EMBL" id="BMQS01000019">
    <property type="protein sequence ID" value="GGU01318.1"/>
    <property type="molecule type" value="Genomic_DNA"/>
</dbReference>